<sequence length="166" mass="18118">MATQDTPTPHVLVLGHSFIRHLHKFIDSNPKDLDLTFQIMAPAEISWHGVGGRTVAKMKENMKRFQDAGLRDLCIEVTVIAEGPISGVLYGYHYKRAAGFHKLVYEALLCLSDPAADVPNPATEVPAKMPPPQLPNTPTQIQLPAPVEANPLPAPPPAYGQLTLQE</sequence>
<proteinExistence type="predicted"/>
<dbReference type="AlphaFoldDB" id="A0A9W9Z7E9"/>
<reference evidence="2" key="1">
    <citation type="submission" date="2023-01" db="EMBL/GenBank/DDBJ databases">
        <title>Genome assembly of the deep-sea coral Lophelia pertusa.</title>
        <authorList>
            <person name="Herrera S."/>
            <person name="Cordes E."/>
        </authorList>
    </citation>
    <scope>NUCLEOTIDE SEQUENCE</scope>
    <source>
        <strain evidence="2">USNM1676648</strain>
        <tissue evidence="2">Polyp</tissue>
    </source>
</reference>
<keyword evidence="3" id="KW-1185">Reference proteome</keyword>
<evidence type="ECO:0000256" key="1">
    <source>
        <dbReference type="SAM" id="MobiDB-lite"/>
    </source>
</evidence>
<accession>A0A9W9Z7E9</accession>
<gene>
    <name evidence="2" type="ORF">OS493_002041</name>
</gene>
<evidence type="ECO:0000313" key="3">
    <source>
        <dbReference type="Proteomes" id="UP001163046"/>
    </source>
</evidence>
<comment type="caution">
    <text evidence="2">The sequence shown here is derived from an EMBL/GenBank/DDBJ whole genome shotgun (WGS) entry which is preliminary data.</text>
</comment>
<dbReference type="OrthoDB" id="5987456at2759"/>
<dbReference type="Proteomes" id="UP001163046">
    <property type="component" value="Unassembled WGS sequence"/>
</dbReference>
<evidence type="ECO:0000313" key="2">
    <source>
        <dbReference type="EMBL" id="KAJ7375293.1"/>
    </source>
</evidence>
<protein>
    <submittedName>
        <fullName evidence="2">Uncharacterized protein</fullName>
    </submittedName>
</protein>
<name>A0A9W9Z7E9_9CNID</name>
<feature type="region of interest" description="Disordered" evidence="1">
    <location>
        <begin position="121"/>
        <end position="166"/>
    </location>
</feature>
<dbReference type="EMBL" id="MU826826">
    <property type="protein sequence ID" value="KAJ7375293.1"/>
    <property type="molecule type" value="Genomic_DNA"/>
</dbReference>
<organism evidence="2 3">
    <name type="scientific">Desmophyllum pertusum</name>
    <dbReference type="NCBI Taxonomy" id="174260"/>
    <lineage>
        <taxon>Eukaryota</taxon>
        <taxon>Metazoa</taxon>
        <taxon>Cnidaria</taxon>
        <taxon>Anthozoa</taxon>
        <taxon>Hexacorallia</taxon>
        <taxon>Scleractinia</taxon>
        <taxon>Caryophylliina</taxon>
        <taxon>Caryophylliidae</taxon>
        <taxon>Desmophyllum</taxon>
    </lineage>
</organism>